<dbReference type="GO" id="GO:0003723">
    <property type="term" value="F:RNA binding"/>
    <property type="evidence" value="ECO:0007669"/>
    <property type="project" value="UniProtKB-UniRule"/>
</dbReference>
<reference evidence="7 8" key="1">
    <citation type="journal article" date="2010" name="Science">
        <title>Genomic analysis of organismal complexity in the multicellular green alga Volvox carteri.</title>
        <authorList>
            <person name="Prochnik S.E."/>
            <person name="Umen J."/>
            <person name="Nedelcu A.M."/>
            <person name="Hallmann A."/>
            <person name="Miller S.M."/>
            <person name="Nishii I."/>
            <person name="Ferris P."/>
            <person name="Kuo A."/>
            <person name="Mitros T."/>
            <person name="Fritz-Laylin L.K."/>
            <person name="Hellsten U."/>
            <person name="Chapman J."/>
            <person name="Simakov O."/>
            <person name="Rensing S.A."/>
            <person name="Terry A."/>
            <person name="Pangilinan J."/>
            <person name="Kapitonov V."/>
            <person name="Jurka J."/>
            <person name="Salamov A."/>
            <person name="Shapiro H."/>
            <person name="Schmutz J."/>
            <person name="Grimwood J."/>
            <person name="Lindquist E."/>
            <person name="Lucas S."/>
            <person name="Grigoriev I.V."/>
            <person name="Schmitt R."/>
            <person name="Kirk D."/>
            <person name="Rokhsar D.S."/>
        </authorList>
    </citation>
    <scope>NUCLEOTIDE SEQUENCE [LARGE SCALE GENOMIC DNA]</scope>
    <source>
        <strain evidence="8">f. Nagariensis / Eve</strain>
    </source>
</reference>
<dbReference type="KEGG" id="vcn:VOLCADRAFT_43107"/>
<keyword evidence="1 5" id="KW-0489">Methyltransferase</keyword>
<dbReference type="STRING" id="3068.D8UA11"/>
<keyword evidence="8" id="KW-1185">Reference proteome</keyword>
<dbReference type="RefSeq" id="XP_002955494.1">
    <property type="nucleotide sequence ID" value="XM_002955448.1"/>
</dbReference>
<comment type="caution">
    <text evidence="5">Lacks conserved residue(s) required for the propagation of feature annotation.</text>
</comment>
<sequence length="152" mass="15956">GWVMLQNLPSVVAALALCPPPGSRVLDMCAAPGGKTTLLAQIMGNLGEIVALDRSHAKVSEIRSLTGEMGATCVEDGEGSPRPAPSFPPEYFDHILLDAPCSALGLRPRLQQQSSAAYLRQCGAAQRRLGDAAVRLLRTGGSLVYSTCTINP</sequence>
<evidence type="ECO:0000259" key="6">
    <source>
        <dbReference type="PROSITE" id="PS51686"/>
    </source>
</evidence>
<dbReference type="GO" id="GO:0008173">
    <property type="term" value="F:RNA methyltransferase activity"/>
    <property type="evidence" value="ECO:0007669"/>
    <property type="project" value="InterPro"/>
</dbReference>
<evidence type="ECO:0000256" key="2">
    <source>
        <dbReference type="ARBA" id="ARBA00022679"/>
    </source>
</evidence>
<dbReference type="InterPro" id="IPR023267">
    <property type="entry name" value="RCMT"/>
</dbReference>
<dbReference type="PRINTS" id="PR02008">
    <property type="entry name" value="RCMTFAMILY"/>
</dbReference>
<dbReference type="eggNOG" id="KOG1122">
    <property type="taxonomic scope" value="Eukaryota"/>
</dbReference>
<dbReference type="PROSITE" id="PS51686">
    <property type="entry name" value="SAM_MT_RSMB_NOP"/>
    <property type="match status" value="1"/>
</dbReference>
<dbReference type="SUPFAM" id="SSF53335">
    <property type="entry name" value="S-adenosyl-L-methionine-dependent methyltransferases"/>
    <property type="match status" value="1"/>
</dbReference>
<evidence type="ECO:0000313" key="8">
    <source>
        <dbReference type="Proteomes" id="UP000001058"/>
    </source>
</evidence>
<gene>
    <name evidence="7" type="ORF">VOLCADRAFT_43107</name>
</gene>
<accession>D8UA11</accession>
<dbReference type="InterPro" id="IPR029063">
    <property type="entry name" value="SAM-dependent_MTases_sf"/>
</dbReference>
<dbReference type="EMBL" id="GL378373">
    <property type="protein sequence ID" value="EFJ43347.1"/>
    <property type="molecule type" value="Genomic_DNA"/>
</dbReference>
<dbReference type="AlphaFoldDB" id="D8UA11"/>
<evidence type="ECO:0000256" key="5">
    <source>
        <dbReference type="PROSITE-ProRule" id="PRU01023"/>
    </source>
</evidence>
<feature type="domain" description="SAM-dependent MTase RsmB/NOP-type" evidence="6">
    <location>
        <begin position="1"/>
        <end position="152"/>
    </location>
</feature>
<dbReference type="PANTHER" id="PTHR22807">
    <property type="entry name" value="NOP2 YEAST -RELATED NOL1/NOP2/FMU SUN DOMAIN-CONTAINING"/>
    <property type="match status" value="1"/>
</dbReference>
<feature type="binding site" evidence="5">
    <location>
        <position position="98"/>
    </location>
    <ligand>
        <name>S-adenosyl-L-methionine</name>
        <dbReference type="ChEBI" id="CHEBI:59789"/>
    </ligand>
</feature>
<feature type="binding site" evidence="5">
    <location>
        <begin position="29"/>
        <end position="35"/>
    </location>
    <ligand>
        <name>S-adenosyl-L-methionine</name>
        <dbReference type="ChEBI" id="CHEBI:59789"/>
    </ligand>
</feature>
<keyword evidence="3 5" id="KW-0949">S-adenosyl-L-methionine</keyword>
<feature type="non-terminal residue" evidence="7">
    <location>
        <position position="152"/>
    </location>
</feature>
<name>D8UA11_VOLCA</name>
<feature type="active site" description="Nucleophile" evidence="5">
    <location>
        <position position="148"/>
    </location>
</feature>
<evidence type="ECO:0000256" key="3">
    <source>
        <dbReference type="ARBA" id="ARBA00022691"/>
    </source>
</evidence>
<dbReference type="InParanoid" id="D8UA11"/>
<dbReference type="OrthoDB" id="260824at2759"/>
<dbReference type="CDD" id="cd02440">
    <property type="entry name" value="AdoMet_MTases"/>
    <property type="match status" value="1"/>
</dbReference>
<dbReference type="Proteomes" id="UP000001058">
    <property type="component" value="Unassembled WGS sequence"/>
</dbReference>
<dbReference type="PANTHER" id="PTHR22807:SF34">
    <property type="entry name" value="TRNA (CYTOSINE(72)-C(5))-METHYLTRANSFERASE NSUN6"/>
    <property type="match status" value="1"/>
</dbReference>
<dbReference type="InterPro" id="IPR001678">
    <property type="entry name" value="MeTrfase_RsmB-F_NOP2_dom"/>
</dbReference>
<organism evidence="8">
    <name type="scientific">Volvox carteri f. nagariensis</name>
    <dbReference type="NCBI Taxonomy" id="3068"/>
    <lineage>
        <taxon>Eukaryota</taxon>
        <taxon>Viridiplantae</taxon>
        <taxon>Chlorophyta</taxon>
        <taxon>core chlorophytes</taxon>
        <taxon>Chlorophyceae</taxon>
        <taxon>CS clade</taxon>
        <taxon>Chlamydomonadales</taxon>
        <taxon>Volvocaceae</taxon>
        <taxon>Volvox</taxon>
    </lineage>
</organism>
<evidence type="ECO:0000313" key="7">
    <source>
        <dbReference type="EMBL" id="EFJ43347.1"/>
    </source>
</evidence>
<comment type="similarity">
    <text evidence="5">Belongs to the class I-like SAM-binding methyltransferase superfamily. RsmB/NOP family.</text>
</comment>
<dbReference type="Pfam" id="PF01189">
    <property type="entry name" value="Methyltr_RsmB-F"/>
    <property type="match status" value="1"/>
</dbReference>
<feature type="non-terminal residue" evidence="7">
    <location>
        <position position="1"/>
    </location>
</feature>
<feature type="binding site" evidence="5">
    <location>
        <position position="53"/>
    </location>
    <ligand>
        <name>S-adenosyl-L-methionine</name>
        <dbReference type="ChEBI" id="CHEBI:59789"/>
    </ligand>
</feature>
<keyword evidence="4 5" id="KW-0694">RNA-binding</keyword>
<proteinExistence type="inferred from homology"/>
<keyword evidence="2 5" id="KW-0808">Transferase</keyword>
<evidence type="ECO:0000256" key="4">
    <source>
        <dbReference type="ARBA" id="ARBA00022884"/>
    </source>
</evidence>
<dbReference type="InterPro" id="IPR049560">
    <property type="entry name" value="MeTrfase_RsmB-F_NOP2_cat"/>
</dbReference>
<protein>
    <recommendedName>
        <fullName evidence="6">SAM-dependent MTase RsmB/NOP-type domain-containing protein</fullName>
    </recommendedName>
</protein>
<dbReference type="GO" id="GO:0001510">
    <property type="term" value="P:RNA methylation"/>
    <property type="evidence" value="ECO:0007669"/>
    <property type="project" value="InterPro"/>
</dbReference>
<dbReference type="Gene3D" id="3.40.50.150">
    <property type="entry name" value="Vaccinia Virus protein VP39"/>
    <property type="match status" value="1"/>
</dbReference>
<dbReference type="GeneID" id="9617396"/>
<evidence type="ECO:0000256" key="1">
    <source>
        <dbReference type="ARBA" id="ARBA00022603"/>
    </source>
</evidence>